<keyword evidence="2" id="KW-1133">Transmembrane helix</keyword>
<proteinExistence type="predicted"/>
<organism evidence="3 4">
    <name type="scientific">Arthrobacter methylotrophus</name>
    <dbReference type="NCBI Taxonomy" id="121291"/>
    <lineage>
        <taxon>Bacteria</taxon>
        <taxon>Bacillati</taxon>
        <taxon>Actinomycetota</taxon>
        <taxon>Actinomycetes</taxon>
        <taxon>Micrococcales</taxon>
        <taxon>Micrococcaceae</taxon>
        <taxon>Arthrobacter</taxon>
    </lineage>
</organism>
<feature type="compositionally biased region" description="Low complexity" evidence="1">
    <location>
        <begin position="135"/>
        <end position="170"/>
    </location>
</feature>
<feature type="transmembrane region" description="Helical" evidence="2">
    <location>
        <begin position="103"/>
        <end position="125"/>
    </location>
</feature>
<dbReference type="EMBL" id="JBHMBH010000036">
    <property type="protein sequence ID" value="MFB9715633.1"/>
    <property type="molecule type" value="Genomic_DNA"/>
</dbReference>
<protein>
    <submittedName>
        <fullName evidence="3">Uncharacterized protein</fullName>
    </submittedName>
</protein>
<accession>A0ABV5UTX8</accession>
<dbReference type="Proteomes" id="UP001589536">
    <property type="component" value="Unassembled WGS sequence"/>
</dbReference>
<reference evidence="3 4" key="1">
    <citation type="submission" date="2024-09" db="EMBL/GenBank/DDBJ databases">
        <authorList>
            <person name="Sun Q."/>
            <person name="Mori K."/>
        </authorList>
    </citation>
    <scope>NUCLEOTIDE SEQUENCE [LARGE SCALE GENOMIC DNA]</scope>
    <source>
        <strain evidence="3 4">JCM 13519</strain>
    </source>
</reference>
<evidence type="ECO:0000313" key="3">
    <source>
        <dbReference type="EMBL" id="MFB9715633.1"/>
    </source>
</evidence>
<sequence>MRLGNSGKLAIISAVVSAGLLVLLAITLEETVMYTFLAVLAIGYLACVAEVFARRRYFMLVLGTIASALFIAFGIAFLRMWGLAFNQDENALGSAVSSKDSDIYFYLAAAAGCSSLLVLFVGAVWPSRRNRAAASRPVARPAARSAQRPSSRPSLAPARAAQRPAARPASGAVKRAVQRKPTPTPATPAKRPTSGSSAQGSPVQRKPAPRR</sequence>
<dbReference type="RefSeq" id="WP_376954784.1">
    <property type="nucleotide sequence ID" value="NZ_JBHMBH010000036.1"/>
</dbReference>
<keyword evidence="2" id="KW-0472">Membrane</keyword>
<feature type="transmembrane region" description="Helical" evidence="2">
    <location>
        <begin position="9"/>
        <end position="28"/>
    </location>
</feature>
<comment type="caution">
    <text evidence="3">The sequence shown here is derived from an EMBL/GenBank/DDBJ whole genome shotgun (WGS) entry which is preliminary data.</text>
</comment>
<feature type="transmembrane region" description="Helical" evidence="2">
    <location>
        <begin position="60"/>
        <end position="83"/>
    </location>
</feature>
<evidence type="ECO:0000313" key="4">
    <source>
        <dbReference type="Proteomes" id="UP001589536"/>
    </source>
</evidence>
<gene>
    <name evidence="3" type="ORF">ACFFPI_16145</name>
</gene>
<feature type="region of interest" description="Disordered" evidence="1">
    <location>
        <begin position="135"/>
        <end position="211"/>
    </location>
</feature>
<evidence type="ECO:0000256" key="2">
    <source>
        <dbReference type="SAM" id="Phobius"/>
    </source>
</evidence>
<keyword evidence="4" id="KW-1185">Reference proteome</keyword>
<evidence type="ECO:0000256" key="1">
    <source>
        <dbReference type="SAM" id="MobiDB-lite"/>
    </source>
</evidence>
<name>A0ABV5UTX8_9MICC</name>
<feature type="transmembrane region" description="Helical" evidence="2">
    <location>
        <begin position="34"/>
        <end position="53"/>
    </location>
</feature>
<keyword evidence="2" id="KW-0812">Transmembrane</keyword>